<evidence type="ECO:0000256" key="1">
    <source>
        <dbReference type="ARBA" id="ARBA00008306"/>
    </source>
</evidence>
<reference evidence="3 4" key="1">
    <citation type="submission" date="2020-04" db="EMBL/GenBank/DDBJ databases">
        <title>Perkinsus chesapeaki whole genome sequence.</title>
        <authorList>
            <person name="Bogema D.R."/>
        </authorList>
    </citation>
    <scope>NUCLEOTIDE SEQUENCE [LARGE SCALE GENOMIC DNA]</scope>
    <source>
        <strain evidence="3">ATCC PRA-425</strain>
    </source>
</reference>
<protein>
    <recommendedName>
        <fullName evidence="2">DUF155 domain-containing protein</fullName>
    </recommendedName>
</protein>
<keyword evidence="4" id="KW-1185">Reference proteome</keyword>
<dbReference type="InterPro" id="IPR051624">
    <property type="entry name" value="RMD1/Sad1-interacting"/>
</dbReference>
<dbReference type="Proteomes" id="UP000591131">
    <property type="component" value="Unassembled WGS sequence"/>
</dbReference>
<dbReference type="EMBL" id="JAAPAO010000033">
    <property type="protein sequence ID" value="KAF4676508.1"/>
    <property type="molecule type" value="Genomic_DNA"/>
</dbReference>
<dbReference type="SUPFAM" id="SSF53098">
    <property type="entry name" value="Ribonuclease H-like"/>
    <property type="match status" value="1"/>
</dbReference>
<comment type="similarity">
    <text evidence="1">Belongs to the RMD1/sif2 family.</text>
</comment>
<name>A0A7J6MY04_PERCH</name>
<dbReference type="InterPro" id="IPR012337">
    <property type="entry name" value="RNaseH-like_sf"/>
</dbReference>
<dbReference type="PANTHER" id="PTHR16255">
    <property type="entry name" value="REQUIRED FOR MEIOTIC NUCLEAR DIVISION PROTEIN 1 HOMOLOG"/>
    <property type="match status" value="1"/>
</dbReference>
<comment type="caution">
    <text evidence="3">The sequence shown here is derived from an EMBL/GenBank/DDBJ whole genome shotgun (WGS) entry which is preliminary data.</text>
</comment>
<evidence type="ECO:0000313" key="4">
    <source>
        <dbReference type="Proteomes" id="UP000591131"/>
    </source>
</evidence>
<dbReference type="GO" id="GO:0005739">
    <property type="term" value="C:mitochondrion"/>
    <property type="evidence" value="ECO:0007669"/>
    <property type="project" value="UniProtKB-ARBA"/>
</dbReference>
<dbReference type="AlphaFoldDB" id="A0A7J6MY04"/>
<proteinExistence type="inferred from homology"/>
<feature type="non-terminal residue" evidence="3">
    <location>
        <position position="1"/>
    </location>
</feature>
<dbReference type="PANTHER" id="PTHR16255:SF1">
    <property type="entry name" value="REQUIRED FOR MEIOTIC NUCLEAR DIVISION PROTEIN 1 HOMOLOG"/>
    <property type="match status" value="1"/>
</dbReference>
<evidence type="ECO:0000313" key="3">
    <source>
        <dbReference type="EMBL" id="KAF4676508.1"/>
    </source>
</evidence>
<dbReference type="InterPro" id="IPR036397">
    <property type="entry name" value="RNaseH_sf"/>
</dbReference>
<gene>
    <name evidence="3" type="ORF">FOL47_005944</name>
</gene>
<feature type="domain" description="DUF155" evidence="2">
    <location>
        <begin position="39"/>
        <end position="133"/>
    </location>
</feature>
<organism evidence="3 4">
    <name type="scientific">Perkinsus chesapeaki</name>
    <name type="common">Clam parasite</name>
    <name type="synonym">Perkinsus andrewsi</name>
    <dbReference type="NCBI Taxonomy" id="330153"/>
    <lineage>
        <taxon>Eukaryota</taxon>
        <taxon>Sar</taxon>
        <taxon>Alveolata</taxon>
        <taxon>Perkinsozoa</taxon>
        <taxon>Perkinsea</taxon>
        <taxon>Perkinsida</taxon>
        <taxon>Perkinsidae</taxon>
        <taxon>Perkinsus</taxon>
    </lineage>
</organism>
<sequence>MVYVWAVPTRQLGTLSPTIIIYSFLSYTLACARTEETDEERHQSSIVNDDIHLSTDGVYERLAYSYAFLQSVKLDSFEWSIDRTIQGTRNIPENLARTGKIGIGITEVTKKMGELFVQRSNINPHSDVLDTPESGVSRQAKTVVGIDFEWDREHAGQNNPIALIQIATPKDGVFLFRPVNGRFSPAAIEVLQSRRDKQKLANMGVVIPPETLIDMVSHAKHRELANPGIMGICANVGYRNNKPEDPNFRNWSKPVFTPKQIQYAANDAWFPLLVTVLWGIVRASTGYEKAEKVCFSMTRRVLVRIRVAGSVVGLTGKTVRGRTAE</sequence>
<dbReference type="InterPro" id="IPR003734">
    <property type="entry name" value="DUF155"/>
</dbReference>
<accession>A0A7J6MY04</accession>
<evidence type="ECO:0000259" key="2">
    <source>
        <dbReference type="Pfam" id="PF02582"/>
    </source>
</evidence>
<dbReference type="OrthoDB" id="1920326at2759"/>
<dbReference type="Gene3D" id="3.30.420.10">
    <property type="entry name" value="Ribonuclease H-like superfamily/Ribonuclease H"/>
    <property type="match status" value="1"/>
</dbReference>
<dbReference type="Pfam" id="PF02582">
    <property type="entry name" value="DUF155"/>
    <property type="match status" value="1"/>
</dbReference>
<dbReference type="GO" id="GO:0003676">
    <property type="term" value="F:nucleic acid binding"/>
    <property type="evidence" value="ECO:0007669"/>
    <property type="project" value="InterPro"/>
</dbReference>